<keyword evidence="8" id="KW-1185">Reference proteome</keyword>
<feature type="compositionally biased region" description="Low complexity" evidence="5">
    <location>
        <begin position="532"/>
        <end position="541"/>
    </location>
</feature>
<dbReference type="STRING" id="35622.SAMN04489764_4461"/>
<dbReference type="GO" id="GO:0006013">
    <property type="term" value="P:mannose metabolic process"/>
    <property type="evidence" value="ECO:0007669"/>
    <property type="project" value="InterPro"/>
</dbReference>
<dbReference type="InterPro" id="IPR028995">
    <property type="entry name" value="Glyco_hydro_57/38_cen_sf"/>
</dbReference>
<dbReference type="SUPFAM" id="SSF88688">
    <property type="entry name" value="Families 57/38 glycoside transferase middle domain"/>
    <property type="match status" value="1"/>
</dbReference>
<organism evidence="7 8">
    <name type="scientific">Thermostaphylospora chromogena</name>
    <dbReference type="NCBI Taxonomy" id="35622"/>
    <lineage>
        <taxon>Bacteria</taxon>
        <taxon>Bacillati</taxon>
        <taxon>Actinomycetota</taxon>
        <taxon>Actinomycetes</taxon>
        <taxon>Streptosporangiales</taxon>
        <taxon>Thermomonosporaceae</taxon>
        <taxon>Thermostaphylospora</taxon>
    </lineage>
</organism>
<evidence type="ECO:0000256" key="2">
    <source>
        <dbReference type="ARBA" id="ARBA00022723"/>
    </source>
</evidence>
<feature type="region of interest" description="Disordered" evidence="5">
    <location>
        <begin position="516"/>
        <end position="545"/>
    </location>
</feature>
<dbReference type="GO" id="GO:0004559">
    <property type="term" value="F:alpha-mannosidase activity"/>
    <property type="evidence" value="ECO:0007669"/>
    <property type="project" value="InterPro"/>
</dbReference>
<dbReference type="Proteomes" id="UP000217103">
    <property type="component" value="Unassembled WGS sequence"/>
</dbReference>
<evidence type="ECO:0000313" key="7">
    <source>
        <dbReference type="EMBL" id="SDR25051.1"/>
    </source>
</evidence>
<dbReference type="InterPro" id="IPR011330">
    <property type="entry name" value="Glyco_hydro/deAcase_b/a-brl"/>
</dbReference>
<dbReference type="RefSeq" id="WP_093261632.1">
    <property type="nucleotide sequence ID" value="NZ_FNKK01000002.1"/>
</dbReference>
<comment type="similarity">
    <text evidence="1">Belongs to the glycosyl hydrolase 38 family.</text>
</comment>
<dbReference type="PANTHER" id="PTHR46017">
    <property type="entry name" value="ALPHA-MANNOSIDASE 2C1"/>
    <property type="match status" value="1"/>
</dbReference>
<evidence type="ECO:0000256" key="5">
    <source>
        <dbReference type="SAM" id="MobiDB-lite"/>
    </source>
</evidence>
<feature type="domain" description="Glycoside hydrolase family 38 N-terminal" evidence="6">
    <location>
        <begin position="13"/>
        <end position="189"/>
    </location>
</feature>
<dbReference type="InterPro" id="IPR000602">
    <property type="entry name" value="Glyco_hydro_38_N"/>
</dbReference>
<keyword evidence="4" id="KW-0326">Glycosidase</keyword>
<sequence>MTAKPLQPDPVDIVVVPHTHWDREWYLPFQRFRLGLVRMLDDVLDIMAADPAYRFTMDGQLAALEDYLEIRPERRAEVAALVAEGRLAAGPWLILSDEFLCSGETLIRNLEYGIRGAEALGGAMRVGYLPDQFGHCAQMPQILTLAGIRHACLWRGVPASVDRDAFAWTGADGTTIRTCYLPEGYGNAAGMFTGPADGLPDRLAAFTDVMRPWRPQGPLLAMYGADHSAPAAGIGAAGVRLATLDEYITGQPAAVDGLPEVHGELRSHARANILPGVISARIPAKQAMARAERTVARYAEPLAARWLPGDSAVARLLDMAWRRVIACSGHDSITGCGSDDTAQQVAARIAEAEQIGQAVVDVVGSAIGARARRGDLVVSNPSPHERTGLVLADLPEDRPRLVTAAGEQVPVQRLELAPTLLDETVMEDLSLLLSRVHERELFGLEIQSWSVEDDVFTVVVGRHGTTPYEYADLRADVLAAAGRPGPWTVRTLAEPMVTVAALVTVPPLGHVTLSPVPASAAPDRPARPAPPGAAAGEPLPDGTLDNGLLRVTVAEDGTLTLRTPGGLTATGVGRIVDGGDAGDTYNHAPPARDSLIDTPLRVQVEEICAGPLVSALEITREYAWPAALEGEGRSERTAPVTVTTRAELRAGEPFLRLEVAFDNRCRDHRVRWHAPLPASARESYAEGQFSVVRRGMTAEGGGGEHPIPTFPAEGFVTAGGLALLLDRVTEYELTGGELAVTLLRSVGYLSRNRNAYRDEPAGPQVATPEAQCLGPITVRFAVHLHEGSWHEAGLPRLAEEYRHDLLSTPGTAVAATDGGGPEPISVEGDGVIMAALRERGDALEIRLVAEHPEPTEAVLRGPFAAAYRADTLGDRTTPLDLVPGSPARLRLPLRPFEIATLHLVPA</sequence>
<gene>
    <name evidence="7" type="ORF">SAMN04489764_4461</name>
</gene>
<accession>A0A1H1HI26</accession>
<dbReference type="Gene3D" id="3.20.110.10">
    <property type="entry name" value="Glycoside hydrolase 38, N terminal domain"/>
    <property type="match status" value="1"/>
</dbReference>
<dbReference type="PANTHER" id="PTHR46017:SF2">
    <property type="entry name" value="MANNOSYLGLYCERATE HYDROLASE"/>
    <property type="match status" value="1"/>
</dbReference>
<evidence type="ECO:0000259" key="6">
    <source>
        <dbReference type="Pfam" id="PF01074"/>
    </source>
</evidence>
<proteinExistence type="inferred from homology"/>
<dbReference type="EMBL" id="FNKK01000002">
    <property type="protein sequence ID" value="SDR25051.1"/>
    <property type="molecule type" value="Genomic_DNA"/>
</dbReference>
<protein>
    <submittedName>
        <fullName evidence="7">Alpha-mannosidase</fullName>
    </submittedName>
</protein>
<dbReference type="GO" id="GO:0046872">
    <property type="term" value="F:metal ion binding"/>
    <property type="evidence" value="ECO:0007669"/>
    <property type="project" value="UniProtKB-KW"/>
</dbReference>
<dbReference type="SUPFAM" id="SSF88713">
    <property type="entry name" value="Glycoside hydrolase/deacetylase"/>
    <property type="match status" value="1"/>
</dbReference>
<evidence type="ECO:0000256" key="3">
    <source>
        <dbReference type="ARBA" id="ARBA00022801"/>
    </source>
</evidence>
<dbReference type="OrthoDB" id="1049785at2"/>
<dbReference type="InterPro" id="IPR011013">
    <property type="entry name" value="Gal_mutarotase_sf_dom"/>
</dbReference>
<dbReference type="SUPFAM" id="SSF74650">
    <property type="entry name" value="Galactose mutarotase-like"/>
    <property type="match status" value="1"/>
</dbReference>
<dbReference type="InterPro" id="IPR037094">
    <property type="entry name" value="Glyco_hydro_38_cen_sf"/>
</dbReference>
<evidence type="ECO:0000256" key="4">
    <source>
        <dbReference type="ARBA" id="ARBA00023295"/>
    </source>
</evidence>
<dbReference type="Gene3D" id="2.70.98.30">
    <property type="entry name" value="Golgi alpha-mannosidase II, domain 4"/>
    <property type="match status" value="1"/>
</dbReference>
<evidence type="ECO:0000313" key="8">
    <source>
        <dbReference type="Proteomes" id="UP000217103"/>
    </source>
</evidence>
<keyword evidence="3" id="KW-0378">Hydrolase</keyword>
<dbReference type="InterPro" id="IPR027291">
    <property type="entry name" value="Glyco_hydro_38_N_sf"/>
</dbReference>
<keyword evidence="2" id="KW-0479">Metal-binding</keyword>
<dbReference type="GO" id="GO:0030246">
    <property type="term" value="F:carbohydrate binding"/>
    <property type="evidence" value="ECO:0007669"/>
    <property type="project" value="InterPro"/>
</dbReference>
<reference evidence="7 8" key="1">
    <citation type="submission" date="2016-10" db="EMBL/GenBank/DDBJ databases">
        <authorList>
            <person name="de Groot N.N."/>
        </authorList>
    </citation>
    <scope>NUCLEOTIDE SEQUENCE [LARGE SCALE GENOMIC DNA]</scope>
    <source>
        <strain evidence="7 8">DSM 43794</strain>
    </source>
</reference>
<dbReference type="Gene3D" id="1.20.1270.50">
    <property type="entry name" value="Glycoside hydrolase family 38, central domain"/>
    <property type="match status" value="1"/>
</dbReference>
<dbReference type="AlphaFoldDB" id="A0A1H1HI26"/>
<dbReference type="GO" id="GO:0009313">
    <property type="term" value="P:oligosaccharide catabolic process"/>
    <property type="evidence" value="ECO:0007669"/>
    <property type="project" value="TreeGrafter"/>
</dbReference>
<dbReference type="Pfam" id="PF01074">
    <property type="entry name" value="Glyco_hydro_38N"/>
    <property type="match status" value="1"/>
</dbReference>
<name>A0A1H1HI26_9ACTN</name>
<evidence type="ECO:0000256" key="1">
    <source>
        <dbReference type="ARBA" id="ARBA00009792"/>
    </source>
</evidence>